<dbReference type="InterPro" id="IPR001611">
    <property type="entry name" value="Leu-rich_rpt"/>
</dbReference>
<dbReference type="PANTHER" id="PTHR48063:SF112">
    <property type="entry name" value="RECEPTOR LIKE PROTEIN 30-LIKE"/>
    <property type="match status" value="1"/>
</dbReference>
<dbReference type="SMART" id="SM00365">
    <property type="entry name" value="LRR_SD22"/>
    <property type="match status" value="4"/>
</dbReference>
<keyword evidence="13" id="KW-1185">Reference proteome</keyword>
<evidence type="ECO:0000256" key="4">
    <source>
        <dbReference type="ARBA" id="ARBA00022614"/>
    </source>
</evidence>
<dbReference type="InterPro" id="IPR013210">
    <property type="entry name" value="LRR_N_plant-typ"/>
</dbReference>
<keyword evidence="10" id="KW-0325">Glycoprotein</keyword>
<dbReference type="FunFam" id="3.80.10.10:FF:000095">
    <property type="entry name" value="LRR receptor-like serine/threonine-protein kinase GSO1"/>
    <property type="match status" value="1"/>
</dbReference>
<evidence type="ECO:0000256" key="1">
    <source>
        <dbReference type="ARBA" id="ARBA00004251"/>
    </source>
</evidence>
<name>A0AB40CFH3_DIOCR</name>
<evidence type="ECO:0000313" key="14">
    <source>
        <dbReference type="RefSeq" id="XP_039138144.1"/>
    </source>
</evidence>
<organism evidence="13 14">
    <name type="scientific">Dioscorea cayennensis subsp. rotundata</name>
    <name type="common">White Guinea yam</name>
    <name type="synonym">Dioscorea rotundata</name>
    <dbReference type="NCBI Taxonomy" id="55577"/>
    <lineage>
        <taxon>Eukaryota</taxon>
        <taxon>Viridiplantae</taxon>
        <taxon>Streptophyta</taxon>
        <taxon>Embryophyta</taxon>
        <taxon>Tracheophyta</taxon>
        <taxon>Spermatophyta</taxon>
        <taxon>Magnoliopsida</taxon>
        <taxon>Liliopsida</taxon>
        <taxon>Dioscoreales</taxon>
        <taxon>Dioscoreaceae</taxon>
        <taxon>Dioscorea</taxon>
    </lineage>
</organism>
<comment type="similarity">
    <text evidence="2">Belongs to the RLP family.</text>
</comment>
<keyword evidence="6" id="KW-0732">Signal</keyword>
<protein>
    <submittedName>
        <fullName evidence="14">Receptor-like protein EIX2</fullName>
    </submittedName>
</protein>
<dbReference type="GeneID" id="120275587"/>
<evidence type="ECO:0000256" key="6">
    <source>
        <dbReference type="ARBA" id="ARBA00022729"/>
    </source>
</evidence>
<dbReference type="SUPFAM" id="SSF52058">
    <property type="entry name" value="L domain-like"/>
    <property type="match status" value="3"/>
</dbReference>
<reference evidence="14" key="1">
    <citation type="submission" date="2025-08" db="UniProtKB">
        <authorList>
            <consortium name="RefSeq"/>
        </authorList>
    </citation>
    <scope>IDENTIFICATION</scope>
</reference>
<dbReference type="InterPro" id="IPR003591">
    <property type="entry name" value="Leu-rich_rpt_typical-subtyp"/>
</dbReference>
<comment type="subcellular location">
    <subcellularLocation>
        <location evidence="1">Cell membrane</location>
        <topology evidence="1">Single-pass type I membrane protein</topology>
    </subcellularLocation>
</comment>
<evidence type="ECO:0000256" key="10">
    <source>
        <dbReference type="ARBA" id="ARBA00023180"/>
    </source>
</evidence>
<dbReference type="Gene3D" id="3.80.10.10">
    <property type="entry name" value="Ribonuclease Inhibitor"/>
    <property type="match status" value="4"/>
</dbReference>
<evidence type="ECO:0000256" key="11">
    <source>
        <dbReference type="SAM" id="Phobius"/>
    </source>
</evidence>
<dbReference type="Pfam" id="PF00560">
    <property type="entry name" value="LRR_1"/>
    <property type="match status" value="13"/>
</dbReference>
<evidence type="ECO:0000256" key="8">
    <source>
        <dbReference type="ARBA" id="ARBA00022989"/>
    </source>
</evidence>
<dbReference type="InterPro" id="IPR032675">
    <property type="entry name" value="LRR_dom_sf"/>
</dbReference>
<evidence type="ECO:0000256" key="9">
    <source>
        <dbReference type="ARBA" id="ARBA00023136"/>
    </source>
</evidence>
<dbReference type="Proteomes" id="UP001515500">
    <property type="component" value="Chromosome 14"/>
</dbReference>
<keyword evidence="3" id="KW-1003">Cell membrane</keyword>
<dbReference type="InterPro" id="IPR046956">
    <property type="entry name" value="RLP23-like"/>
</dbReference>
<keyword evidence="8 11" id="KW-1133">Transmembrane helix</keyword>
<keyword evidence="7" id="KW-0677">Repeat</keyword>
<dbReference type="FunFam" id="3.80.10.10:FF:001362">
    <property type="entry name" value="Lrr receptor-like serinethreonine-protein kinase gso2"/>
    <property type="match status" value="1"/>
</dbReference>
<dbReference type="Pfam" id="PF13855">
    <property type="entry name" value="LRR_8"/>
    <property type="match status" value="1"/>
</dbReference>
<dbReference type="PROSITE" id="PS51450">
    <property type="entry name" value="LRR"/>
    <property type="match status" value="1"/>
</dbReference>
<dbReference type="SMART" id="SM00369">
    <property type="entry name" value="LRR_TYP"/>
    <property type="match status" value="10"/>
</dbReference>
<dbReference type="PANTHER" id="PTHR48063">
    <property type="entry name" value="LRR RECEPTOR-LIKE KINASE"/>
    <property type="match status" value="1"/>
</dbReference>
<proteinExistence type="inferred from homology"/>
<evidence type="ECO:0000256" key="3">
    <source>
        <dbReference type="ARBA" id="ARBA00022475"/>
    </source>
</evidence>
<evidence type="ECO:0000256" key="2">
    <source>
        <dbReference type="ARBA" id="ARBA00009592"/>
    </source>
</evidence>
<keyword evidence="5 11" id="KW-0812">Transmembrane</keyword>
<feature type="domain" description="Leucine-rich repeat-containing N-terminal plant-type" evidence="12">
    <location>
        <begin position="39"/>
        <end position="75"/>
    </location>
</feature>
<evidence type="ECO:0000259" key="12">
    <source>
        <dbReference type="Pfam" id="PF08263"/>
    </source>
</evidence>
<feature type="transmembrane region" description="Helical" evidence="11">
    <location>
        <begin position="7"/>
        <end position="27"/>
    </location>
</feature>
<dbReference type="FunFam" id="3.80.10.10:FF:000111">
    <property type="entry name" value="LRR receptor-like serine/threonine-protein kinase ERECTA"/>
    <property type="match status" value="1"/>
</dbReference>
<accession>A0AB40CFH3</accession>
<keyword evidence="4" id="KW-0433">Leucine-rich repeat</keyword>
<gene>
    <name evidence="14" type="primary">LOC120275587</name>
</gene>
<dbReference type="GO" id="GO:0005886">
    <property type="term" value="C:plasma membrane"/>
    <property type="evidence" value="ECO:0007669"/>
    <property type="project" value="UniProtKB-SubCell"/>
</dbReference>
<evidence type="ECO:0000256" key="7">
    <source>
        <dbReference type="ARBA" id="ARBA00022737"/>
    </source>
</evidence>
<dbReference type="RefSeq" id="XP_039138144.1">
    <property type="nucleotide sequence ID" value="XM_039282210.1"/>
</dbReference>
<evidence type="ECO:0000313" key="13">
    <source>
        <dbReference type="Proteomes" id="UP001515500"/>
    </source>
</evidence>
<sequence>MELQKKFLIFVPSAQLIFLLGFLIPTLCINQSKLRCRESERAALLEFKEGLRDPHSLLSSWEGSECCNWRGIICDNETQHVVSLDLGYRHLFDGPSTSWRLSGEITPLLSLKHLNYLDLSFNDFRGIDIPEFIGSIQGLSYLNLSNAGFGGRIPSQIGNLSRLQYLDLNSFYSWYTLYADDLQWLSHLSSLRYLDMNSVNLANADDWFYAINMLPVLSVLYFPNCQLKEFTTPLAVPNLTSLASLDLSNNQFVSMLPNWLFNMSKLECINLQFNQIRGSIPDAFANMTSLEVIQLRKNELLGGIPQSIGKLCNLRILDLSSNNITDDVSILATISSECAGGTLEILNLRGNNLVGNLSDWLAHFKVLTYLDLGSNLLQGSIPASIGNISTLRSLFLSQNTLNGTLPETMGQLSRLNLFDVSHNSLSGIISQVHFQNLSKLEHLSLGSNSFVFNMSSDWEPPFRLRLIGLRRCRIGPKFPPWLKKQRDYNILDLSYAEINDTAPDWIWNYDQHIFLLDISHNQIAGEVPGRLKYASMSIIDLSFNQFEGPLPGLPASIEYIDFTGNAFSGTIFPLFAQPMLIFSHLIITDNIINGTIPDSICNYLDMFVIDLSSNLLSGELPECWADLGDLSGLNLANNKLTGKIPSSLGTLSWLQALHLNNNSFHGELPTALKSCTMLITFDVGDNKLSGEIPTWIGESLLYLRILRLRSNMFNGNIPAQLSLLTSLQILDLAGNKLSGNIPSSLGNISAMAQTHKPEARMMEVLQGAVQSSLHNYGPSGYSDTLVLVTKGRKMEYTKNLQYVASIDLSENILSGNIPHQLANLYGLQNLNLSGNKLTGKMPENIGQLELLESLDFSRNNLSGSIPSSISLLTSLSLLNLSYNNLSGRIPTGHQLQTLNDPSMYIGNSALCGPPLEECEQNETHSATLPIKDDEESKMLEFYISMILGFVAGFWVVWGILLSIDSVRYAYFEFTDSLLERLSSAFR</sequence>
<dbReference type="FunFam" id="3.80.10.10:FF:000649">
    <property type="entry name" value="Leucine Rich Repeat family protein"/>
    <property type="match status" value="1"/>
</dbReference>
<evidence type="ECO:0000256" key="5">
    <source>
        <dbReference type="ARBA" id="ARBA00022692"/>
    </source>
</evidence>
<keyword evidence="9 11" id="KW-0472">Membrane</keyword>
<feature type="transmembrane region" description="Helical" evidence="11">
    <location>
        <begin position="941"/>
        <end position="963"/>
    </location>
</feature>
<dbReference type="AlphaFoldDB" id="A0AB40CFH3"/>
<dbReference type="Pfam" id="PF08263">
    <property type="entry name" value="LRRNT_2"/>
    <property type="match status" value="1"/>
</dbReference>